<name>A0A2U3DW44_PURLI</name>
<dbReference type="AlphaFoldDB" id="A0A2U3DW44"/>
<protein>
    <submittedName>
        <fullName evidence="2">Uncharacterized protein</fullName>
    </submittedName>
</protein>
<dbReference type="Proteomes" id="UP000245956">
    <property type="component" value="Unassembled WGS sequence"/>
</dbReference>
<organism evidence="2 3">
    <name type="scientific">Purpureocillium lilacinum</name>
    <name type="common">Paecilomyces lilacinus</name>
    <dbReference type="NCBI Taxonomy" id="33203"/>
    <lineage>
        <taxon>Eukaryota</taxon>
        <taxon>Fungi</taxon>
        <taxon>Dikarya</taxon>
        <taxon>Ascomycota</taxon>
        <taxon>Pezizomycotina</taxon>
        <taxon>Sordariomycetes</taxon>
        <taxon>Hypocreomycetidae</taxon>
        <taxon>Hypocreales</taxon>
        <taxon>Ophiocordycipitaceae</taxon>
        <taxon>Purpureocillium</taxon>
    </lineage>
</organism>
<evidence type="ECO:0000313" key="3">
    <source>
        <dbReference type="Proteomes" id="UP000245956"/>
    </source>
</evidence>
<reference evidence="2 3" key="1">
    <citation type="journal article" date="2016" name="Front. Microbiol.">
        <title>Genome and transcriptome sequences reveal the specific parasitism of the nematophagous Purpureocillium lilacinum 36-1.</title>
        <authorList>
            <person name="Xie J."/>
            <person name="Li S."/>
            <person name="Mo C."/>
            <person name="Xiao X."/>
            <person name="Peng D."/>
            <person name="Wang G."/>
            <person name="Xiao Y."/>
        </authorList>
    </citation>
    <scope>NUCLEOTIDE SEQUENCE [LARGE SCALE GENOMIC DNA]</scope>
    <source>
        <strain evidence="2 3">36-1</strain>
    </source>
</reference>
<accession>A0A2U3DW44</accession>
<feature type="region of interest" description="Disordered" evidence="1">
    <location>
        <begin position="193"/>
        <end position="212"/>
    </location>
</feature>
<dbReference type="EMBL" id="LCWV01000025">
    <property type="protein sequence ID" value="PWI66467.1"/>
    <property type="molecule type" value="Genomic_DNA"/>
</dbReference>
<proteinExistence type="predicted"/>
<evidence type="ECO:0000256" key="1">
    <source>
        <dbReference type="SAM" id="MobiDB-lite"/>
    </source>
</evidence>
<gene>
    <name evidence="2" type="ORF">PCL_05165</name>
</gene>
<evidence type="ECO:0000313" key="2">
    <source>
        <dbReference type="EMBL" id="PWI66467.1"/>
    </source>
</evidence>
<comment type="caution">
    <text evidence="2">The sequence shown here is derived from an EMBL/GenBank/DDBJ whole genome shotgun (WGS) entry which is preliminary data.</text>
</comment>
<feature type="compositionally biased region" description="Basic and acidic residues" evidence="1">
    <location>
        <begin position="198"/>
        <end position="212"/>
    </location>
</feature>
<feature type="region of interest" description="Disordered" evidence="1">
    <location>
        <begin position="39"/>
        <end position="170"/>
    </location>
</feature>
<sequence length="311" mass="33161">MTLQADDLNASMHASRAPKHPLFGRAWPLLFSVAGGQTTSNGPVAPLSWKPPRKPTRRCAVEGPDGAPWPGPDPSRAPLIGQQPGGPVDAAGSLPPQAAPSSIDCGGSPSRPLPTPRPSSPSRLLKRRRIGVDGPLIGPGRPLPPAARGPQKNPPVSLLRREGPSPFPFPSSHSLRPPCCLCQYCSSLPDYQRPSTTTRHDHDRHHDHDDPRGRAALLLPAHRSTAGRIPPTLLVAPLVACCFCTLRDLGLRPDSNRRPVTLHPPVSRSPLCQALPETSAQPAPSPSHVGDLCSLSFLDRHRPSPPITLVQ</sequence>